<dbReference type="InterPro" id="IPR036134">
    <property type="entry name" value="Crypto/Photolyase_FAD-like_sf"/>
</dbReference>
<dbReference type="OrthoDB" id="9772484at2"/>
<dbReference type="SUPFAM" id="SSF52425">
    <property type="entry name" value="Cryptochrome/photolyase, N-terminal domain"/>
    <property type="match status" value="1"/>
</dbReference>
<feature type="domain" description="Photolyase/cryptochrome alpha/beta" evidence="9">
    <location>
        <begin position="5"/>
        <end position="137"/>
    </location>
</feature>
<reference evidence="10 11" key="1">
    <citation type="submission" date="2018-12" db="EMBL/GenBank/DDBJ databases">
        <authorList>
            <person name="Li A."/>
            <person name="Zhang M."/>
            <person name="Zhu H."/>
        </authorList>
    </citation>
    <scope>NUCLEOTIDE SEQUENCE [LARGE SCALE GENOMIC DNA]</scope>
    <source>
        <strain evidence="10 11">R04H25</strain>
    </source>
</reference>
<dbReference type="AlphaFoldDB" id="A0A443YYG9"/>
<dbReference type="RefSeq" id="WP_128352765.1">
    <property type="nucleotide sequence ID" value="NZ_RSFE01000007.1"/>
</dbReference>
<organism evidence="10 11">
    <name type="scientific">Pseudidiomarina gelatinasegens</name>
    <dbReference type="NCBI Taxonomy" id="2487740"/>
    <lineage>
        <taxon>Bacteria</taxon>
        <taxon>Pseudomonadati</taxon>
        <taxon>Pseudomonadota</taxon>
        <taxon>Gammaproteobacteria</taxon>
        <taxon>Alteromonadales</taxon>
        <taxon>Idiomarinaceae</taxon>
        <taxon>Pseudidiomarina</taxon>
    </lineage>
</organism>
<evidence type="ECO:0000256" key="6">
    <source>
        <dbReference type="PIRSR" id="PIRSR602081-1"/>
    </source>
</evidence>
<keyword evidence="3 6" id="KW-0285">Flavoprotein</keyword>
<dbReference type="PANTHER" id="PTHR11455">
    <property type="entry name" value="CRYPTOCHROME"/>
    <property type="match status" value="1"/>
</dbReference>
<gene>
    <name evidence="10" type="ORF">EGC76_09525</name>
</gene>
<dbReference type="Gene3D" id="3.40.50.620">
    <property type="entry name" value="HUPs"/>
    <property type="match status" value="1"/>
</dbReference>
<sequence>MAKHRVGLVWFENDLRTDDHPLLHHAAQECQQLICLYCVNPKWFQPNRYGLRSMGELRWQFLQQSLADLDNQLQTLGQRLFVSYEAPLHAVAKLIAEFGVDAIYRSHQSGAYERHYFDIVRERYPFLDYVQDDTTTLFERAQLQHIMPSQTESFPASFSKFRKYVESNSLRPAIKAPLPAPASLPPKPARLNCSTFQPPATPNENSPFSGGSAAGQQHIEGYFKSNAAQHYKTTRNALDTWQHSTKFSPWLADGSVSARQVLAQLDQHEARQGANESTYWIFFELLWREYFHWYAQHYGNQVFAAGGIQGHRPTTSFYPGRFQKWCQGNTPYPIVNACMKQLNATGYISNRGRQLVASCFVHELGLDWRYGAAYFEQQLVDYDVAANWGNWQYLAGVGADPRGHRWFDLGKQTAMYDPKREFIERWQGDDHEQHLDHSDAADWPIR</sequence>
<evidence type="ECO:0000256" key="7">
    <source>
        <dbReference type="RuleBase" id="RU367151"/>
    </source>
</evidence>
<dbReference type="InterPro" id="IPR002081">
    <property type="entry name" value="Cryptochrome/DNA_photolyase_1"/>
</dbReference>
<dbReference type="Pfam" id="PF03441">
    <property type="entry name" value="FAD_binding_7"/>
    <property type="match status" value="1"/>
</dbReference>
<dbReference type="GO" id="GO:0003677">
    <property type="term" value="F:DNA binding"/>
    <property type="evidence" value="ECO:0007669"/>
    <property type="project" value="TreeGrafter"/>
</dbReference>
<feature type="binding site" evidence="6">
    <location>
        <position position="231"/>
    </location>
    <ligand>
        <name>FAD</name>
        <dbReference type="ChEBI" id="CHEBI:57692"/>
    </ligand>
</feature>
<accession>A0A443YYG9</accession>
<feature type="region of interest" description="Disordered" evidence="8">
    <location>
        <begin position="427"/>
        <end position="446"/>
    </location>
</feature>
<dbReference type="PANTHER" id="PTHR11455:SF22">
    <property type="entry name" value="CRYPTOCHROME DASH"/>
    <property type="match status" value="1"/>
</dbReference>
<dbReference type="GO" id="GO:0003913">
    <property type="term" value="F:DNA photolyase activity"/>
    <property type="evidence" value="ECO:0007669"/>
    <property type="project" value="InterPro"/>
</dbReference>
<dbReference type="InterPro" id="IPR005101">
    <property type="entry name" value="Cryptochr/Photolyase_FAD-bd"/>
</dbReference>
<dbReference type="PROSITE" id="PS51645">
    <property type="entry name" value="PHR_CRY_ALPHA_BETA"/>
    <property type="match status" value="1"/>
</dbReference>
<evidence type="ECO:0000256" key="5">
    <source>
        <dbReference type="ARBA" id="ARBA00022991"/>
    </source>
</evidence>
<feature type="binding site" evidence="6">
    <location>
        <begin position="381"/>
        <end position="383"/>
    </location>
    <ligand>
        <name>FAD</name>
        <dbReference type="ChEBI" id="CHEBI:57692"/>
    </ligand>
</feature>
<dbReference type="Proteomes" id="UP000288789">
    <property type="component" value="Unassembled WGS sequence"/>
</dbReference>
<feature type="region of interest" description="Disordered" evidence="8">
    <location>
        <begin position="194"/>
        <end position="214"/>
    </location>
</feature>
<dbReference type="InterPro" id="IPR006050">
    <property type="entry name" value="DNA_photolyase_N"/>
</dbReference>
<dbReference type="InterPro" id="IPR036155">
    <property type="entry name" value="Crypto/Photolyase_N_sf"/>
</dbReference>
<feature type="compositionally biased region" description="Polar residues" evidence="8">
    <location>
        <begin position="194"/>
        <end position="209"/>
    </location>
</feature>
<evidence type="ECO:0000256" key="3">
    <source>
        <dbReference type="ARBA" id="ARBA00022630"/>
    </source>
</evidence>
<evidence type="ECO:0000313" key="10">
    <source>
        <dbReference type="EMBL" id="RWU09147.1"/>
    </source>
</evidence>
<comment type="similarity">
    <text evidence="1 7">Belongs to the DNA photolyase class-1 family.</text>
</comment>
<comment type="cofactor">
    <cofactor evidence="7">
        <name>(6R)-5,10-methylene-5,6,7,8-tetrahydrofolate</name>
        <dbReference type="ChEBI" id="CHEBI:15636"/>
    </cofactor>
    <text evidence="7">Binds 1 5,10-methenyltetrahydrofolate (MTHF) per subunit.</text>
</comment>
<comment type="caution">
    <text evidence="10">The sequence shown here is derived from an EMBL/GenBank/DDBJ whole genome shotgun (WGS) entry which is preliminary data.</text>
</comment>
<evidence type="ECO:0000256" key="1">
    <source>
        <dbReference type="ARBA" id="ARBA00005862"/>
    </source>
</evidence>
<evidence type="ECO:0000313" key="11">
    <source>
        <dbReference type="Proteomes" id="UP000288789"/>
    </source>
</evidence>
<evidence type="ECO:0000259" key="9">
    <source>
        <dbReference type="PROSITE" id="PS51645"/>
    </source>
</evidence>
<evidence type="ECO:0000256" key="4">
    <source>
        <dbReference type="ARBA" id="ARBA00022827"/>
    </source>
</evidence>
<evidence type="ECO:0000256" key="2">
    <source>
        <dbReference type="ARBA" id="ARBA00017881"/>
    </source>
</evidence>
<evidence type="ECO:0000256" key="8">
    <source>
        <dbReference type="SAM" id="MobiDB-lite"/>
    </source>
</evidence>
<dbReference type="Gene3D" id="1.25.40.80">
    <property type="match status" value="1"/>
</dbReference>
<dbReference type="Pfam" id="PF00875">
    <property type="entry name" value="DNA_photolyase"/>
    <property type="match status" value="1"/>
</dbReference>
<protein>
    <recommendedName>
        <fullName evidence="2 7">Cryptochrome DASH</fullName>
    </recommendedName>
</protein>
<dbReference type="Gene3D" id="1.10.579.10">
    <property type="entry name" value="DNA Cyclobutane Dipyrimidine Photolyase, subunit A, domain 3"/>
    <property type="match status" value="1"/>
</dbReference>
<keyword evidence="4 6" id="KW-0274">FAD</keyword>
<dbReference type="GO" id="GO:0071949">
    <property type="term" value="F:FAD binding"/>
    <property type="evidence" value="ECO:0007669"/>
    <property type="project" value="TreeGrafter"/>
</dbReference>
<keyword evidence="5 7" id="KW-0157">Chromophore</keyword>
<dbReference type="PRINTS" id="PR00147">
    <property type="entry name" value="DNAPHOTLYASE"/>
</dbReference>
<dbReference type="GO" id="GO:0000719">
    <property type="term" value="P:photoreactive repair"/>
    <property type="evidence" value="ECO:0007669"/>
    <property type="project" value="TreeGrafter"/>
</dbReference>
<dbReference type="NCBIfam" id="TIGR02765">
    <property type="entry name" value="crypto_DASH"/>
    <property type="match status" value="1"/>
</dbReference>
<name>A0A443YYG9_9GAMM</name>
<dbReference type="InterPro" id="IPR014133">
    <property type="entry name" value="Cry_DASH"/>
</dbReference>
<comment type="function">
    <text evidence="7">May have a photoreceptor function.</text>
</comment>
<keyword evidence="11" id="KW-1185">Reference proteome</keyword>
<dbReference type="EMBL" id="RSFE01000007">
    <property type="protein sequence ID" value="RWU09147.1"/>
    <property type="molecule type" value="Genomic_DNA"/>
</dbReference>
<dbReference type="InterPro" id="IPR014729">
    <property type="entry name" value="Rossmann-like_a/b/a_fold"/>
</dbReference>
<proteinExistence type="inferred from homology"/>
<dbReference type="SUPFAM" id="SSF48173">
    <property type="entry name" value="Cryptochrome/photolyase FAD-binding domain"/>
    <property type="match status" value="1"/>
</dbReference>
<feature type="binding site" evidence="6">
    <location>
        <begin position="244"/>
        <end position="248"/>
    </location>
    <ligand>
        <name>FAD</name>
        <dbReference type="ChEBI" id="CHEBI:57692"/>
    </ligand>
</feature>
<comment type="cofactor">
    <cofactor evidence="6 7">
        <name>FAD</name>
        <dbReference type="ChEBI" id="CHEBI:57692"/>
    </cofactor>
    <text evidence="6 7">Binds 1 FAD per subunit.</text>
</comment>